<sequence length="215" mass="25501">MSKRGKRGVACFSKKYKDEDYNIEFDQNNLPVGPNKHKFVSWFGLKCKQMFPYHIKTTDFERYMWDELWLETKELWKIQSNAPKDTMERKAKKLCTNFRSRLVTHYINLGKTPFSDYKYLDPTHWKEFCKEKTKKEFLVDTEKKMREDKSYFEGKEDPLVRILGREHGGRSRTVSGIIGFTKVHGGLYEGGTQRVRSDENHEQVWVPGGHKPCFL</sequence>
<proteinExistence type="predicted"/>
<organism evidence="1 2">
    <name type="scientific">Helianthus annuus</name>
    <name type="common">Common sunflower</name>
    <dbReference type="NCBI Taxonomy" id="4232"/>
    <lineage>
        <taxon>Eukaryota</taxon>
        <taxon>Viridiplantae</taxon>
        <taxon>Streptophyta</taxon>
        <taxon>Embryophyta</taxon>
        <taxon>Tracheophyta</taxon>
        <taxon>Spermatophyta</taxon>
        <taxon>Magnoliopsida</taxon>
        <taxon>eudicotyledons</taxon>
        <taxon>Gunneridae</taxon>
        <taxon>Pentapetalae</taxon>
        <taxon>asterids</taxon>
        <taxon>campanulids</taxon>
        <taxon>Asterales</taxon>
        <taxon>Asteraceae</taxon>
        <taxon>Asteroideae</taxon>
        <taxon>Heliantheae alliance</taxon>
        <taxon>Heliantheae</taxon>
        <taxon>Helianthus</taxon>
    </lineage>
</organism>
<keyword evidence="2" id="KW-1185">Reference proteome</keyword>
<reference evidence="1" key="2">
    <citation type="submission" date="2020-06" db="EMBL/GenBank/DDBJ databases">
        <title>Helianthus annuus Genome sequencing and assembly Release 2.</title>
        <authorList>
            <person name="Gouzy J."/>
            <person name="Langlade N."/>
            <person name="Munos S."/>
        </authorList>
    </citation>
    <scope>NUCLEOTIDE SEQUENCE</scope>
    <source>
        <tissue evidence="1">Leaves</tissue>
    </source>
</reference>
<dbReference type="Gramene" id="mRNA:HanXRQr2_Chr11g0502981">
    <property type="protein sequence ID" value="mRNA:HanXRQr2_Chr11g0502981"/>
    <property type="gene ID" value="HanXRQr2_Chr11g0502981"/>
</dbReference>
<dbReference type="PANTHER" id="PTHR33018:SF35">
    <property type="entry name" value="ULP1 PROTEASE FAMILY CATALYTIC DOMAIN, PAPAIN-LIKE CYSTEINE PEPTIDASE SUPERFAMILY"/>
    <property type="match status" value="1"/>
</dbReference>
<accession>A0A9K3HRN1</accession>
<dbReference type="PANTHER" id="PTHR33018">
    <property type="entry name" value="OS10G0338966 PROTEIN-RELATED"/>
    <property type="match status" value="1"/>
</dbReference>
<evidence type="ECO:0000313" key="2">
    <source>
        <dbReference type="Proteomes" id="UP000215914"/>
    </source>
</evidence>
<dbReference type="Proteomes" id="UP000215914">
    <property type="component" value="Unassembled WGS sequence"/>
</dbReference>
<evidence type="ECO:0000313" key="1">
    <source>
        <dbReference type="EMBL" id="KAF5783016.1"/>
    </source>
</evidence>
<comment type="caution">
    <text evidence="1">The sequence shown here is derived from an EMBL/GenBank/DDBJ whole genome shotgun (WGS) entry which is preliminary data.</text>
</comment>
<dbReference type="EMBL" id="MNCJ02000326">
    <property type="protein sequence ID" value="KAF5783016.1"/>
    <property type="molecule type" value="Genomic_DNA"/>
</dbReference>
<protein>
    <submittedName>
        <fullName evidence="1">Uncharacterized protein</fullName>
    </submittedName>
</protein>
<gene>
    <name evidence="1" type="ORF">HanXRQr2_Chr11g0502981</name>
</gene>
<reference evidence="1" key="1">
    <citation type="journal article" date="2017" name="Nature">
        <title>The sunflower genome provides insights into oil metabolism, flowering and Asterid evolution.</title>
        <authorList>
            <person name="Badouin H."/>
            <person name="Gouzy J."/>
            <person name="Grassa C.J."/>
            <person name="Murat F."/>
            <person name="Staton S.E."/>
            <person name="Cottret L."/>
            <person name="Lelandais-Briere C."/>
            <person name="Owens G.L."/>
            <person name="Carrere S."/>
            <person name="Mayjonade B."/>
            <person name="Legrand L."/>
            <person name="Gill N."/>
            <person name="Kane N.C."/>
            <person name="Bowers J.E."/>
            <person name="Hubner S."/>
            <person name="Bellec A."/>
            <person name="Berard A."/>
            <person name="Berges H."/>
            <person name="Blanchet N."/>
            <person name="Boniface M.C."/>
            <person name="Brunel D."/>
            <person name="Catrice O."/>
            <person name="Chaidir N."/>
            <person name="Claudel C."/>
            <person name="Donnadieu C."/>
            <person name="Faraut T."/>
            <person name="Fievet G."/>
            <person name="Helmstetter N."/>
            <person name="King M."/>
            <person name="Knapp S.J."/>
            <person name="Lai Z."/>
            <person name="Le Paslier M.C."/>
            <person name="Lippi Y."/>
            <person name="Lorenzon L."/>
            <person name="Mandel J.R."/>
            <person name="Marage G."/>
            <person name="Marchand G."/>
            <person name="Marquand E."/>
            <person name="Bret-Mestries E."/>
            <person name="Morien E."/>
            <person name="Nambeesan S."/>
            <person name="Nguyen T."/>
            <person name="Pegot-Espagnet P."/>
            <person name="Pouilly N."/>
            <person name="Raftis F."/>
            <person name="Sallet E."/>
            <person name="Schiex T."/>
            <person name="Thomas J."/>
            <person name="Vandecasteele C."/>
            <person name="Vares D."/>
            <person name="Vear F."/>
            <person name="Vautrin S."/>
            <person name="Crespi M."/>
            <person name="Mangin B."/>
            <person name="Burke J.M."/>
            <person name="Salse J."/>
            <person name="Munos S."/>
            <person name="Vincourt P."/>
            <person name="Rieseberg L.H."/>
            <person name="Langlade N.B."/>
        </authorList>
    </citation>
    <scope>NUCLEOTIDE SEQUENCE</scope>
    <source>
        <tissue evidence="1">Leaves</tissue>
    </source>
</reference>
<name>A0A9K3HRN1_HELAN</name>
<dbReference type="AlphaFoldDB" id="A0A9K3HRN1"/>